<evidence type="ECO:0000256" key="4">
    <source>
        <dbReference type="ARBA" id="ARBA00023002"/>
    </source>
</evidence>
<organism evidence="5 6">
    <name type="scientific">Fonsecaea multimorphosa CBS 102226</name>
    <dbReference type="NCBI Taxonomy" id="1442371"/>
    <lineage>
        <taxon>Eukaryota</taxon>
        <taxon>Fungi</taxon>
        <taxon>Dikarya</taxon>
        <taxon>Ascomycota</taxon>
        <taxon>Pezizomycotina</taxon>
        <taxon>Eurotiomycetes</taxon>
        <taxon>Chaetothyriomycetidae</taxon>
        <taxon>Chaetothyriales</taxon>
        <taxon>Herpotrichiellaceae</taxon>
        <taxon>Fonsecaea</taxon>
    </lineage>
</organism>
<dbReference type="InterPro" id="IPR050775">
    <property type="entry name" value="FAD-binding_Monooxygenases"/>
</dbReference>
<dbReference type="EMBL" id="KN848073">
    <property type="protein sequence ID" value="KIX97749.1"/>
    <property type="molecule type" value="Genomic_DNA"/>
</dbReference>
<accession>A0A0D2K3J7</accession>
<reference evidence="5 6" key="1">
    <citation type="submission" date="2015-01" db="EMBL/GenBank/DDBJ databases">
        <title>The Genome Sequence of Fonsecaea multimorphosa CBS 102226.</title>
        <authorList>
            <consortium name="The Broad Institute Genomics Platform"/>
            <person name="Cuomo C."/>
            <person name="de Hoog S."/>
            <person name="Gorbushina A."/>
            <person name="Stielow B."/>
            <person name="Teixiera M."/>
            <person name="Abouelleil A."/>
            <person name="Chapman S.B."/>
            <person name="Priest M."/>
            <person name="Young S.K."/>
            <person name="Wortman J."/>
            <person name="Nusbaum C."/>
            <person name="Birren B."/>
        </authorList>
    </citation>
    <scope>NUCLEOTIDE SEQUENCE [LARGE SCALE GENOMIC DNA]</scope>
    <source>
        <strain evidence="5 6">CBS 102226</strain>
    </source>
</reference>
<dbReference type="OrthoDB" id="66881at2759"/>
<evidence type="ECO:0000256" key="1">
    <source>
        <dbReference type="ARBA" id="ARBA00022630"/>
    </source>
</evidence>
<evidence type="ECO:0000256" key="3">
    <source>
        <dbReference type="ARBA" id="ARBA00022857"/>
    </source>
</evidence>
<evidence type="ECO:0008006" key="7">
    <source>
        <dbReference type="Google" id="ProtNLM"/>
    </source>
</evidence>
<evidence type="ECO:0000313" key="6">
    <source>
        <dbReference type="Proteomes" id="UP000053411"/>
    </source>
</evidence>
<dbReference type="PANTHER" id="PTHR43098:SF5">
    <property type="entry name" value="DUAL-FUNCTIONAL MONOOXYGENASE_METHYLTRANSFERASE PSOF"/>
    <property type="match status" value="1"/>
</dbReference>
<dbReference type="SUPFAM" id="SSF51905">
    <property type="entry name" value="FAD/NAD(P)-binding domain"/>
    <property type="match status" value="2"/>
</dbReference>
<protein>
    <recommendedName>
        <fullName evidence="7">FAD/NAD(P)-binding domain-containing protein</fullName>
    </recommendedName>
</protein>
<dbReference type="Proteomes" id="UP000053411">
    <property type="component" value="Unassembled WGS sequence"/>
</dbReference>
<dbReference type="VEuPathDB" id="FungiDB:Z520_06527"/>
<dbReference type="GeneID" id="27712273"/>
<dbReference type="GO" id="GO:0016491">
    <property type="term" value="F:oxidoreductase activity"/>
    <property type="evidence" value="ECO:0007669"/>
    <property type="project" value="UniProtKB-KW"/>
</dbReference>
<proteinExistence type="predicted"/>
<dbReference type="Gene3D" id="3.50.50.60">
    <property type="entry name" value="FAD/NAD(P)-binding domain"/>
    <property type="match status" value="2"/>
</dbReference>
<dbReference type="PANTHER" id="PTHR43098">
    <property type="entry name" value="L-ORNITHINE N(5)-MONOOXYGENASE-RELATED"/>
    <property type="match status" value="1"/>
</dbReference>
<evidence type="ECO:0000256" key="2">
    <source>
        <dbReference type="ARBA" id="ARBA00022827"/>
    </source>
</evidence>
<sequence>MANDSYDVVVVGAGFAGIYQLYKLLELGFSVKLIEKGSGPGGTWYWNRYPGAMSDTESFVYRYSWDVEDLKEYPWSRSYLRQQDVLAYLEHVVERYNLGKYMQFNTELLGADYDSVKNVWKVETDKGHFTSRYLITALGLLSRPNWPNIPKMQDYRGLKYHTAEFPKEYDLKNKKVGVIGCGSTGIQLVTTIAKDVQHLTCFIRRPQYSVPAADRAVTKEERDQLNENYENIWDQVKSSFTGMGFEESKISALSVSDEERQRIYQAAWERGNGLHFMFGTFNDLAVNEAANRTACDFIRNKIDSIVKDPEKARKLKPTELFARRPLCDTGYYETFNRDNVDIVDLKATPLEEFTATGLKTSDGVNHELDIVICATGFDAVDGSYKRLRIRGRDGKSLNDHWGTEPCSYLGCSIPGFPNFFMVNGPKSVFSNIPPAVEAHVEFISNLIAHAEERRRNTINGSSGERRVEVEATEKAEDDWDQVCDQVSTTNLFRQTDSWIFGTNVEGKKKSVLFFLGGLAAFRQHLHEVAEAGYKGFKPF</sequence>
<keyword evidence="6" id="KW-1185">Reference proteome</keyword>
<dbReference type="RefSeq" id="XP_016631872.1">
    <property type="nucleotide sequence ID" value="XM_016777027.1"/>
</dbReference>
<gene>
    <name evidence="5" type="ORF">Z520_06527</name>
</gene>
<name>A0A0D2K3J7_9EURO</name>
<keyword evidence="1" id="KW-0285">Flavoprotein</keyword>
<evidence type="ECO:0000313" key="5">
    <source>
        <dbReference type="EMBL" id="KIX97749.1"/>
    </source>
</evidence>
<dbReference type="InterPro" id="IPR036188">
    <property type="entry name" value="FAD/NAD-bd_sf"/>
</dbReference>
<keyword evidence="2" id="KW-0274">FAD</keyword>
<dbReference type="AlphaFoldDB" id="A0A0D2K3J7"/>
<dbReference type="Pfam" id="PF13738">
    <property type="entry name" value="Pyr_redox_3"/>
    <property type="match status" value="1"/>
</dbReference>
<keyword evidence="3" id="KW-0521">NADP</keyword>
<keyword evidence="4" id="KW-0560">Oxidoreductase</keyword>